<accession>A0ABN1YW89</accession>
<name>A0ABN1YW89_9ACTN</name>
<reference evidence="3" key="1">
    <citation type="journal article" date="2019" name="Int. J. Syst. Evol. Microbiol.">
        <title>The Global Catalogue of Microorganisms (GCM) 10K type strain sequencing project: providing services to taxonomists for standard genome sequencing and annotation.</title>
        <authorList>
            <consortium name="The Broad Institute Genomics Platform"/>
            <consortium name="The Broad Institute Genome Sequencing Center for Infectious Disease"/>
            <person name="Wu L."/>
            <person name="Ma J."/>
        </authorList>
    </citation>
    <scope>NUCLEOTIDE SEQUENCE [LARGE SCALE GENOMIC DNA]</scope>
    <source>
        <strain evidence="3">JCM 11756</strain>
    </source>
</reference>
<feature type="region of interest" description="Disordered" evidence="1">
    <location>
        <begin position="32"/>
        <end position="86"/>
    </location>
</feature>
<comment type="caution">
    <text evidence="2">The sequence shown here is derived from an EMBL/GenBank/DDBJ whole genome shotgun (WGS) entry which is preliminary data.</text>
</comment>
<evidence type="ECO:0000313" key="2">
    <source>
        <dbReference type="EMBL" id="GAA1421341.1"/>
    </source>
</evidence>
<organism evidence="2 3">
    <name type="scientific">Streptomyces thermospinosisporus</name>
    <dbReference type="NCBI Taxonomy" id="161482"/>
    <lineage>
        <taxon>Bacteria</taxon>
        <taxon>Bacillati</taxon>
        <taxon>Actinomycetota</taxon>
        <taxon>Actinomycetes</taxon>
        <taxon>Kitasatosporales</taxon>
        <taxon>Streptomycetaceae</taxon>
        <taxon>Streptomyces</taxon>
    </lineage>
</organism>
<evidence type="ECO:0000313" key="3">
    <source>
        <dbReference type="Proteomes" id="UP001500973"/>
    </source>
</evidence>
<dbReference type="Proteomes" id="UP001500973">
    <property type="component" value="Unassembled WGS sequence"/>
</dbReference>
<dbReference type="EMBL" id="BAAAIZ010000025">
    <property type="protein sequence ID" value="GAA1421341.1"/>
    <property type="molecule type" value="Genomic_DNA"/>
</dbReference>
<protein>
    <submittedName>
        <fullName evidence="2">Uncharacterized protein</fullName>
    </submittedName>
</protein>
<evidence type="ECO:0000256" key="1">
    <source>
        <dbReference type="SAM" id="MobiDB-lite"/>
    </source>
</evidence>
<keyword evidence="3" id="KW-1185">Reference proteome</keyword>
<gene>
    <name evidence="2" type="ORF">GCM10009601_21240</name>
</gene>
<proteinExistence type="predicted"/>
<sequence>MALPSPEPAFVPPPPQAVAASVTPSASAAILVPARRRVPPRPRAPTDAPDIGPTFNLPLPSAGPAGPAPPRVPHAHRRILTAGQGR</sequence>